<name>A0A9N9GLP3_9GLOM</name>
<evidence type="ECO:0000313" key="1">
    <source>
        <dbReference type="EMBL" id="CAG8610775.1"/>
    </source>
</evidence>
<evidence type="ECO:0000313" key="2">
    <source>
        <dbReference type="Proteomes" id="UP000789405"/>
    </source>
</evidence>
<protein>
    <submittedName>
        <fullName evidence="1">10661_t:CDS:1</fullName>
    </submittedName>
</protein>
<dbReference type="Proteomes" id="UP000789405">
    <property type="component" value="Unassembled WGS sequence"/>
</dbReference>
<dbReference type="AlphaFoldDB" id="A0A9N9GLP3"/>
<dbReference type="EMBL" id="CAJVPY010004121">
    <property type="protein sequence ID" value="CAG8610775.1"/>
    <property type="molecule type" value="Genomic_DNA"/>
</dbReference>
<comment type="caution">
    <text evidence="1">The sequence shown here is derived from an EMBL/GenBank/DDBJ whole genome shotgun (WGS) entry which is preliminary data.</text>
</comment>
<organism evidence="1 2">
    <name type="scientific">Dentiscutata erythropus</name>
    <dbReference type="NCBI Taxonomy" id="1348616"/>
    <lineage>
        <taxon>Eukaryota</taxon>
        <taxon>Fungi</taxon>
        <taxon>Fungi incertae sedis</taxon>
        <taxon>Mucoromycota</taxon>
        <taxon>Glomeromycotina</taxon>
        <taxon>Glomeromycetes</taxon>
        <taxon>Diversisporales</taxon>
        <taxon>Gigasporaceae</taxon>
        <taxon>Dentiscutata</taxon>
    </lineage>
</organism>
<reference evidence="1" key="1">
    <citation type="submission" date="2021-06" db="EMBL/GenBank/DDBJ databases">
        <authorList>
            <person name="Kallberg Y."/>
            <person name="Tangrot J."/>
            <person name="Rosling A."/>
        </authorList>
    </citation>
    <scope>NUCLEOTIDE SEQUENCE</scope>
    <source>
        <strain evidence="1">MA453B</strain>
    </source>
</reference>
<dbReference type="OrthoDB" id="10261040at2759"/>
<keyword evidence="2" id="KW-1185">Reference proteome</keyword>
<sequence>MNQTKDGNDLDLKASIKKLDNLLEMVEELRASFMSVCDYLGDLLNSGQFQDNAETLEREKRGEKPLTPSFDVDRFGRMNDSCLNTMDKFLQLMSSCGDELEYARKISATWADNSSIPVKKYKHLIRFLAMNIDGKSGETINYQENIQKNCQQAANIYTKESDVYFKRHKKDGIFGTTEIYDASKLNSAIDGWLAEAKQKPYHVGIEKVECDLSGRPSGLMVSVNNLLKAGIILKYNDINGSSVSFVRLIIIGYHEKKSIREFSDILVFQRITQIGLELFNNLDQSDPMPKLLDWISSFHDLYTSPWFLLMENFYPFIIIAIDNSKCLNVDENLHIRLSGDKIIKTINARINYNIYNVLARTFS</sequence>
<accession>A0A9N9GLP3</accession>
<proteinExistence type="predicted"/>
<gene>
    <name evidence="1" type="ORF">DERYTH_LOCUS8126</name>
</gene>